<feature type="region of interest" description="Disordered" evidence="14">
    <location>
        <begin position="837"/>
        <end position="887"/>
    </location>
</feature>
<dbReference type="InterPro" id="IPR002640">
    <property type="entry name" value="Arylesterase"/>
</dbReference>
<evidence type="ECO:0000256" key="5">
    <source>
        <dbReference type="ARBA" id="ARBA00022448"/>
    </source>
</evidence>
<keyword evidence="13" id="KW-0479">Metal-binding</keyword>
<dbReference type="InterPro" id="IPR011042">
    <property type="entry name" value="6-blade_b-propeller_TolB-like"/>
</dbReference>
<evidence type="ECO:0000256" key="3">
    <source>
        <dbReference type="ARBA" id="ARBA00008926"/>
    </source>
</evidence>
<evidence type="ECO:0000256" key="14">
    <source>
        <dbReference type="SAM" id="MobiDB-lite"/>
    </source>
</evidence>
<evidence type="ECO:0000256" key="13">
    <source>
        <dbReference type="PIRSR" id="PIRSR602640-2"/>
    </source>
</evidence>
<keyword evidence="9" id="KW-0811">Translocation</keyword>
<dbReference type="PANTHER" id="PTHR23198:SF6">
    <property type="entry name" value="NUCLEAR PORE COMPLEX PROTEIN NUP98-NUP96"/>
    <property type="match status" value="1"/>
</dbReference>
<keyword evidence="5" id="KW-0813">Transport</keyword>
<dbReference type="InterPro" id="IPR037665">
    <property type="entry name" value="Nucleoporin_S59-like"/>
</dbReference>
<keyword evidence="11" id="KW-0539">Nucleus</keyword>
<feature type="binding site" evidence="13">
    <location>
        <position position="251"/>
    </location>
    <ligand>
        <name>Ca(2+)</name>
        <dbReference type="ChEBI" id="CHEBI:29108"/>
        <label>1</label>
        <note>catalytic</note>
    </ligand>
</feature>
<evidence type="ECO:0000256" key="9">
    <source>
        <dbReference type="ARBA" id="ARBA00023010"/>
    </source>
</evidence>
<evidence type="ECO:0000256" key="12">
    <source>
        <dbReference type="PIRSR" id="PIRSR602640-1"/>
    </source>
</evidence>
<dbReference type="InterPro" id="IPR036903">
    <property type="entry name" value="Nup98_auto-Pept-S59_dom_sf"/>
</dbReference>
<comment type="subcellular location">
    <subcellularLocation>
        <location evidence="2">Nucleus membrane</location>
        <topology evidence="2">Peripheral membrane protein</topology>
        <orientation evidence="2">Nucleoplasmic side</orientation>
    </subcellularLocation>
    <subcellularLocation>
        <location evidence="1">Nucleus</location>
        <location evidence="1">Nuclear pore complex</location>
    </subcellularLocation>
</comment>
<feature type="active site" description="Proton acceptor" evidence="12">
    <location>
        <position position="97"/>
    </location>
</feature>
<evidence type="ECO:0000256" key="8">
    <source>
        <dbReference type="ARBA" id="ARBA00022927"/>
    </source>
</evidence>
<keyword evidence="6" id="KW-0068">Autocatalytic cleavage</keyword>
<dbReference type="GO" id="GO:0031965">
    <property type="term" value="C:nuclear membrane"/>
    <property type="evidence" value="ECO:0007669"/>
    <property type="project" value="UniProtKB-SubCell"/>
</dbReference>
<feature type="region of interest" description="Disordered" evidence="14">
    <location>
        <begin position="1189"/>
        <end position="1214"/>
    </location>
</feature>
<keyword evidence="13" id="KW-0106">Calcium</keyword>
<keyword evidence="17" id="KW-1185">Reference proteome</keyword>
<dbReference type="PANTHER" id="PTHR23198">
    <property type="entry name" value="NUCLEOPORIN"/>
    <property type="match status" value="1"/>
</dbReference>
<feature type="binding site" evidence="13">
    <location>
        <position position="205"/>
    </location>
    <ligand>
        <name>Ca(2+)</name>
        <dbReference type="ChEBI" id="CHEBI:29108"/>
        <label>1</label>
        <note>catalytic</note>
    </ligand>
</feature>
<evidence type="ECO:0000256" key="4">
    <source>
        <dbReference type="ARBA" id="ARBA00013472"/>
    </source>
</evidence>
<dbReference type="InterPro" id="IPR021967">
    <property type="entry name" value="Nup98_C"/>
</dbReference>
<dbReference type="SUPFAM" id="SSF82215">
    <property type="entry name" value="C-terminal autoproteolytic domain of nucleoporin nup98"/>
    <property type="match status" value="1"/>
</dbReference>
<comment type="similarity">
    <text evidence="3">Belongs to the nucleoporin GLFG family.</text>
</comment>
<dbReference type="Gene3D" id="1.25.40.690">
    <property type="match status" value="1"/>
</dbReference>
<dbReference type="GO" id="GO:0044614">
    <property type="term" value="C:nuclear pore cytoplasmic filaments"/>
    <property type="evidence" value="ECO:0007669"/>
    <property type="project" value="TreeGrafter"/>
</dbReference>
<dbReference type="GO" id="GO:0003723">
    <property type="term" value="F:RNA binding"/>
    <property type="evidence" value="ECO:0007669"/>
    <property type="project" value="TreeGrafter"/>
</dbReference>
<dbReference type="Gene3D" id="3.30.1610.10">
    <property type="entry name" value="Peptidase S59, nucleoporin"/>
    <property type="match status" value="1"/>
</dbReference>
<dbReference type="Pfam" id="PF04096">
    <property type="entry name" value="Nucleoporin2"/>
    <property type="match status" value="1"/>
</dbReference>
<dbReference type="Pfam" id="PF12110">
    <property type="entry name" value="Nup96"/>
    <property type="match status" value="1"/>
</dbReference>
<keyword evidence="10" id="KW-0906">Nuclear pore complex</keyword>
<evidence type="ECO:0000313" key="16">
    <source>
        <dbReference type="EMBL" id="KAJ8028758.1"/>
    </source>
</evidence>
<feature type="binding site" evidence="13">
    <location>
        <position position="152"/>
    </location>
    <ligand>
        <name>Ca(2+)</name>
        <dbReference type="ChEBI" id="CHEBI:29108"/>
        <label>1</label>
        <note>catalytic</note>
    </ligand>
</feature>
<dbReference type="Gene3D" id="2.120.10.30">
    <property type="entry name" value="TolB, C-terminal domain"/>
    <property type="match status" value="1"/>
</dbReference>
<feature type="region of interest" description="Disordered" evidence="14">
    <location>
        <begin position="1231"/>
        <end position="1277"/>
    </location>
</feature>
<dbReference type="GO" id="GO:0000973">
    <property type="term" value="P:post-transcriptional tethering of RNA polymerase II gene DNA at nuclear periphery"/>
    <property type="evidence" value="ECO:0007669"/>
    <property type="project" value="TreeGrafter"/>
</dbReference>
<dbReference type="SUPFAM" id="SSF63829">
    <property type="entry name" value="Calcium-dependent phosphotriesterase"/>
    <property type="match status" value="1"/>
</dbReference>
<dbReference type="InterPro" id="IPR007230">
    <property type="entry name" value="Nup98_auto-Pept-S59_dom"/>
</dbReference>
<dbReference type="Pfam" id="PF01731">
    <property type="entry name" value="Arylesterase"/>
    <property type="match status" value="1"/>
</dbReference>
<dbReference type="EMBL" id="JAIZAY010000015">
    <property type="protein sequence ID" value="KAJ8028758.1"/>
    <property type="molecule type" value="Genomic_DNA"/>
</dbReference>
<feature type="domain" description="Peptidase S59" evidence="15">
    <location>
        <begin position="1042"/>
        <end position="1183"/>
    </location>
</feature>
<dbReference type="GO" id="GO:0051028">
    <property type="term" value="P:mRNA transport"/>
    <property type="evidence" value="ECO:0007669"/>
    <property type="project" value="UniProtKB-KW"/>
</dbReference>
<accession>A0A9Q1BL98</accession>
<gene>
    <name evidence="16" type="ORF">HOLleu_31089</name>
</gene>
<reference evidence="16" key="1">
    <citation type="submission" date="2021-10" db="EMBL/GenBank/DDBJ databases">
        <title>Tropical sea cucumber genome reveals ecological adaptation and Cuvierian tubules defense mechanism.</title>
        <authorList>
            <person name="Chen T."/>
        </authorList>
    </citation>
    <scope>NUCLEOTIDE SEQUENCE</scope>
    <source>
        <strain evidence="16">Nanhai2018</strain>
        <tissue evidence="16">Muscle</tissue>
    </source>
</reference>
<dbReference type="Gene3D" id="1.10.10.2360">
    <property type="match status" value="1"/>
</dbReference>
<evidence type="ECO:0000313" key="17">
    <source>
        <dbReference type="Proteomes" id="UP001152320"/>
    </source>
</evidence>
<evidence type="ECO:0000256" key="2">
    <source>
        <dbReference type="ARBA" id="ARBA00004620"/>
    </source>
</evidence>
<evidence type="ECO:0000256" key="1">
    <source>
        <dbReference type="ARBA" id="ARBA00004567"/>
    </source>
</evidence>
<feature type="region of interest" description="Disordered" evidence="14">
    <location>
        <begin position="943"/>
        <end position="1016"/>
    </location>
</feature>
<feature type="compositionally biased region" description="Basic and acidic residues" evidence="14">
    <location>
        <begin position="841"/>
        <end position="854"/>
    </location>
</feature>
<organism evidence="16 17">
    <name type="scientific">Holothuria leucospilota</name>
    <name type="common">Black long sea cucumber</name>
    <name type="synonym">Mertensiothuria leucospilota</name>
    <dbReference type="NCBI Taxonomy" id="206669"/>
    <lineage>
        <taxon>Eukaryota</taxon>
        <taxon>Metazoa</taxon>
        <taxon>Echinodermata</taxon>
        <taxon>Eleutherozoa</taxon>
        <taxon>Echinozoa</taxon>
        <taxon>Holothuroidea</taxon>
        <taxon>Aspidochirotacea</taxon>
        <taxon>Aspidochirotida</taxon>
        <taxon>Holothuriidae</taxon>
        <taxon>Holothuria</taxon>
    </lineage>
</organism>
<dbReference type="GO" id="GO:0006606">
    <property type="term" value="P:protein import into nucleus"/>
    <property type="evidence" value="ECO:0007669"/>
    <property type="project" value="TreeGrafter"/>
</dbReference>
<comment type="cofactor">
    <cofactor evidence="13">
        <name>Ca(2+)</name>
        <dbReference type="ChEBI" id="CHEBI:29108"/>
    </cofactor>
    <text evidence="13">Binds 2 calcium ions per subunit.</text>
</comment>
<feature type="binding site" evidence="13">
    <location>
        <position position="30"/>
    </location>
    <ligand>
        <name>Ca(2+)</name>
        <dbReference type="ChEBI" id="CHEBI:29108"/>
        <label>1</label>
        <note>catalytic</note>
    </ligand>
</feature>
<evidence type="ECO:0000256" key="11">
    <source>
        <dbReference type="ARBA" id="ARBA00023242"/>
    </source>
</evidence>
<protein>
    <recommendedName>
        <fullName evidence="4">Nuclear pore complex protein Nup98-Nup96</fullName>
    </recommendedName>
</protein>
<feature type="binding site" evidence="13">
    <location>
        <position position="151"/>
    </location>
    <ligand>
        <name>Ca(2+)</name>
        <dbReference type="ChEBI" id="CHEBI:29108"/>
        <label>1</label>
        <note>catalytic</note>
    </ligand>
</feature>
<dbReference type="GO" id="GO:0034398">
    <property type="term" value="P:telomere tethering at nuclear periphery"/>
    <property type="evidence" value="ECO:0007669"/>
    <property type="project" value="TreeGrafter"/>
</dbReference>
<dbReference type="GO" id="GO:0004064">
    <property type="term" value="F:arylesterase activity"/>
    <property type="evidence" value="ECO:0007669"/>
    <property type="project" value="InterPro"/>
</dbReference>
<feature type="binding site" evidence="13">
    <location>
        <position position="31"/>
    </location>
    <ligand>
        <name>Ca(2+)</name>
        <dbReference type="ChEBI" id="CHEBI:29108"/>
        <label>1</label>
        <note>catalytic</note>
    </ligand>
</feature>
<feature type="compositionally biased region" description="Polar residues" evidence="14">
    <location>
        <begin position="1248"/>
        <end position="1265"/>
    </location>
</feature>
<feature type="compositionally biased region" description="Basic and acidic residues" evidence="14">
    <location>
        <begin position="992"/>
        <end position="1005"/>
    </location>
</feature>
<dbReference type="GO" id="GO:0046872">
    <property type="term" value="F:metal ion binding"/>
    <property type="evidence" value="ECO:0007669"/>
    <property type="project" value="UniProtKB-KW"/>
</dbReference>
<dbReference type="OrthoDB" id="3797628at2759"/>
<evidence type="ECO:0000259" key="15">
    <source>
        <dbReference type="PROSITE" id="PS51434"/>
    </source>
</evidence>
<evidence type="ECO:0000256" key="6">
    <source>
        <dbReference type="ARBA" id="ARBA00022813"/>
    </source>
</evidence>
<dbReference type="Proteomes" id="UP001152320">
    <property type="component" value="Chromosome 15"/>
</dbReference>
<dbReference type="GO" id="GO:0008139">
    <property type="term" value="F:nuclear localization sequence binding"/>
    <property type="evidence" value="ECO:0007669"/>
    <property type="project" value="TreeGrafter"/>
</dbReference>
<evidence type="ECO:0000256" key="7">
    <source>
        <dbReference type="ARBA" id="ARBA00022816"/>
    </source>
</evidence>
<keyword evidence="7" id="KW-0509">mRNA transport</keyword>
<name>A0A9Q1BL98_HOLLE</name>
<dbReference type="GO" id="GO:0006405">
    <property type="term" value="P:RNA export from nucleus"/>
    <property type="evidence" value="ECO:0007669"/>
    <property type="project" value="TreeGrafter"/>
</dbReference>
<keyword evidence="8" id="KW-0653">Protein transport</keyword>
<dbReference type="PROSITE" id="PS51434">
    <property type="entry name" value="NUP_C"/>
    <property type="match status" value="1"/>
</dbReference>
<dbReference type="Pfam" id="PF21240">
    <property type="entry name" value="Nup98_GLEBS"/>
    <property type="match status" value="1"/>
</dbReference>
<comment type="caution">
    <text evidence="16">The sequence shown here is derived from an EMBL/GenBank/DDBJ whole genome shotgun (WGS) entry which is preliminary data.</text>
</comment>
<sequence>MSLKLEIYKKGYINRPGPCRNVLPIETGSEDIALASNGIAFISSGLNICRFTCKSSCDPRYCQYEGRIYKFDFNKPNDDAVTVKLPEELVDENFHPHGMDLWQDPDSGEIRLFVVNHRKTEESVEILKYNDESNSFSLVRSVRHKLFNSLNDVAAVGPDSFYAANDAYIGGCWRIVESFLGMPWCTIVYYNGETAKIVENGEGFNSVAVSKNGSSVFLTVPSDQQVNIYKRDNKDGSLKFHRSIEVGCAIDNVFIDDTTGDVWFGGHPSPHLAGQYLADADMKAPSQVIRVHPKGPADDPFSSYQLFSPFEDDGELVSASSTSAFSTPSSGGFGTPSAFGAQTPSTNLFGNTANTGTTGGLFGSSNNRFGQTNTSSGTGFSFGSNVFGSSNNNTTSNTGGSLFGTPASNTFGTGAFGNKSTFGTGTTGGLFGQQPSSSGSLFGQTTNTATGGLFRSSGSGGLFGSTQTGTTIKFSPPNSQDTMVKNGTTQQVNTRHQVITAMKQYEAKSFEELRMEDYAANRKGTTGTGILGMGMTQTDNKTTGLFGQTSTSSGFTFGNQSKPLFGGTTGTFGTSGGLFGQTNTSTQQGGLFGASKPTFGQTTQSSSLFGNTGTTNLFGQNTGQKSLFGQTSTSQTTAPLFGSNTNTFGTTSFGQGSFGQNTFGQQNQVRVFTFCFLWQTGSLFNKPFGTSSTGSTGLTFGNQSGSLFGNQNKPGLTLGTGTGTGFGTSSDGGLFGNKGTTSFGTGLGTGSTFGSSLGSTFGTGTTGGSLFGNTNKSSGFGSTFGNTGLNLGGTFGTSNMTTGGVNPSLDGTAAAQSAQQQMYLMSLLNSPYGDNPLFRNKLMDKNTTDGEKKPTSLSGQKPLHIPSHYKVSTRQSPSAKPKPNNYSKAWKTKLFEGLEEEDPTLNSATFVPRRSRKKLIINKKSETENGDVQDTTLFGRTLTADNDLIERTSQYPQKENEEIGSPNGRDTSNENGDPDCTVSDLNPSGETRPTKKSLESSEKVPLRLQESTSELDQSSFVELPENQENVAPSHPAGIVLNRPGYYCIPSLEELAVITKDGICQVENFTIGREGYGSVYFPGITNLTSLNLDDIVFFRRKEITIYPDDDQKPDEGEGLNKKAEVTLDRTWPIDKTTREPITDLGRLNSLGYEDKLERSTTKLGAKFIEYRPETGSWVFEYSLQDVDEDDAEVPMEQGPPKKGDKGQAKTGQDSQKIVKKIPLQEKHFQPKVARETLQRDAPSQRMFGSDTQEPMGSSEFSSSGIQKPSRGLGGQSMPPPSFLLGGQALQAPEGDAVMEAFEPESQQQGDEEDEYNQDDVDRVEMMEDGIPVVPQQRLAETLGISAHRMQVMKASFFQEPDMESVQDPYAKVQTSFLSRQAPGPDTSVQSFSQSFHETSGLMNQSAFLRSAVDPGRSLLMAKGLRSSPDHEYEPEERSFTKRRAHRPGYFASPKTSGMLMSSFHLPHQRRADTPSMEQSAKMVGARPAFKQVPLVKSLINQKTSYLADFGCVKERSFRVGWAKNWNVSHCGHAVGQHFSKGIKQETVSFTLLPAKAPSKPSVEAAPFSVAMEKVHVSSHSQPGDRNTKSLHTNLLKVSLRHSLGADEKGCPTFTPSRGVGALHDYATMVRQDLEQKLSTDLTSLEHTCQVFELMVALWGQLEGTEDDEDVDKWSYVHQKARRDLGNIEAVFSLLTGHQISQACQVAQQSGDHRLALLLAQAGGTREARQLVAAQLVDWKELEADRFISPEYLKVYALLAGILVWPSSQGDINICENLDWKRALALHLWHHCNATASVAEALSEYEKGFTGQSSSGCYCKRPAPPYMEKNPTLYSDEGSQQVLDTCFHLLKLYSDRTYPLQKVLAPPAHSSHHLDYRLSWHVMQSLQALGYSHLSEKHTAHLHCSYAAQLEAMGLWHWAVFVLLHITDVRRRETAVRRLLDRHATLEKTPENESIETFLIENLHIQPSWIHEAKALRALYDNKPHERAWHLQQAGCWNDCHQVVLRHIAADCIINENYTYLRSFLDVLGMEENCCHIQDWNTNGQVYLDFIRIREQNSEMRGGFDVKEPRPIQSHLLVPHINKLPLPEDYTLQELRQLARSCLVELTT</sequence>
<dbReference type="PRINTS" id="PR01785">
    <property type="entry name" value="PARAOXONASE"/>
</dbReference>
<dbReference type="FunFam" id="1.10.10.2360:FF:000001">
    <property type="entry name" value="Nuclear pore complex protein Nup98-Nup96"/>
    <property type="match status" value="1"/>
</dbReference>
<proteinExistence type="inferred from homology"/>
<evidence type="ECO:0000256" key="10">
    <source>
        <dbReference type="ARBA" id="ARBA00023132"/>
    </source>
</evidence>
<feature type="binding site" evidence="13">
    <location>
        <position position="252"/>
    </location>
    <ligand>
        <name>Ca(2+)</name>
        <dbReference type="ChEBI" id="CHEBI:29108"/>
        <label>1</label>
        <note>catalytic</note>
    </ligand>
</feature>
<dbReference type="GO" id="GO:0017056">
    <property type="term" value="F:structural constituent of nuclear pore"/>
    <property type="evidence" value="ECO:0007669"/>
    <property type="project" value="InterPro"/>
</dbReference>